<accession>A0ABU6TQI0</accession>
<evidence type="ECO:0000313" key="2">
    <source>
        <dbReference type="Proteomes" id="UP001341840"/>
    </source>
</evidence>
<evidence type="ECO:0000313" key="1">
    <source>
        <dbReference type="EMBL" id="MED6150401.1"/>
    </source>
</evidence>
<name>A0ABU6TQI0_9FABA</name>
<protein>
    <submittedName>
        <fullName evidence="1">Uncharacterized protein</fullName>
    </submittedName>
</protein>
<gene>
    <name evidence="1" type="ORF">PIB30_071909</name>
</gene>
<proteinExistence type="predicted"/>
<comment type="caution">
    <text evidence="1">The sequence shown here is derived from an EMBL/GenBank/DDBJ whole genome shotgun (WGS) entry which is preliminary data.</text>
</comment>
<keyword evidence="2" id="KW-1185">Reference proteome</keyword>
<reference evidence="1 2" key="1">
    <citation type="journal article" date="2023" name="Plants (Basel)">
        <title>Bridging the Gap: Combining Genomics and Transcriptomics Approaches to Understand Stylosanthes scabra, an Orphan Legume from the Brazilian Caatinga.</title>
        <authorList>
            <person name="Ferreira-Neto J.R.C."/>
            <person name="da Silva M.D."/>
            <person name="Binneck E."/>
            <person name="de Melo N.F."/>
            <person name="da Silva R.H."/>
            <person name="de Melo A.L.T.M."/>
            <person name="Pandolfi V."/>
            <person name="Bustamante F.O."/>
            <person name="Brasileiro-Vidal A.C."/>
            <person name="Benko-Iseppon A.M."/>
        </authorList>
    </citation>
    <scope>NUCLEOTIDE SEQUENCE [LARGE SCALE GENOMIC DNA]</scope>
    <source>
        <tissue evidence="1">Leaves</tissue>
    </source>
</reference>
<organism evidence="1 2">
    <name type="scientific">Stylosanthes scabra</name>
    <dbReference type="NCBI Taxonomy" id="79078"/>
    <lineage>
        <taxon>Eukaryota</taxon>
        <taxon>Viridiplantae</taxon>
        <taxon>Streptophyta</taxon>
        <taxon>Embryophyta</taxon>
        <taxon>Tracheophyta</taxon>
        <taxon>Spermatophyta</taxon>
        <taxon>Magnoliopsida</taxon>
        <taxon>eudicotyledons</taxon>
        <taxon>Gunneridae</taxon>
        <taxon>Pentapetalae</taxon>
        <taxon>rosids</taxon>
        <taxon>fabids</taxon>
        <taxon>Fabales</taxon>
        <taxon>Fabaceae</taxon>
        <taxon>Papilionoideae</taxon>
        <taxon>50 kb inversion clade</taxon>
        <taxon>dalbergioids sensu lato</taxon>
        <taxon>Dalbergieae</taxon>
        <taxon>Pterocarpus clade</taxon>
        <taxon>Stylosanthes</taxon>
    </lineage>
</organism>
<dbReference type="Proteomes" id="UP001341840">
    <property type="component" value="Unassembled WGS sequence"/>
</dbReference>
<dbReference type="EMBL" id="JASCZI010091461">
    <property type="protein sequence ID" value="MED6150401.1"/>
    <property type="molecule type" value="Genomic_DNA"/>
</dbReference>
<sequence length="73" mass="7971">MKLAKKGRRMELSSQQLLAKEVLHEDGGSLDQFNLSSPIAANFATADEEELTLDATHVNKLQQESLTTTDIAA</sequence>